<gene>
    <name evidence="2" type="ORF">Tco_1004870</name>
</gene>
<evidence type="ECO:0000256" key="1">
    <source>
        <dbReference type="SAM" id="MobiDB-lite"/>
    </source>
</evidence>
<comment type="caution">
    <text evidence="2">The sequence shown here is derived from an EMBL/GenBank/DDBJ whole genome shotgun (WGS) entry which is preliminary data.</text>
</comment>
<reference evidence="2" key="1">
    <citation type="journal article" date="2022" name="Int. J. Mol. Sci.">
        <title>Draft Genome of Tanacetum Coccineum: Genomic Comparison of Closely Related Tanacetum-Family Plants.</title>
        <authorList>
            <person name="Yamashiro T."/>
            <person name="Shiraishi A."/>
            <person name="Nakayama K."/>
            <person name="Satake H."/>
        </authorList>
    </citation>
    <scope>NUCLEOTIDE SEQUENCE</scope>
</reference>
<evidence type="ECO:0000313" key="2">
    <source>
        <dbReference type="EMBL" id="GJT61337.1"/>
    </source>
</evidence>
<reference evidence="2" key="2">
    <citation type="submission" date="2022-01" db="EMBL/GenBank/DDBJ databases">
        <authorList>
            <person name="Yamashiro T."/>
            <person name="Shiraishi A."/>
            <person name="Satake H."/>
            <person name="Nakayama K."/>
        </authorList>
    </citation>
    <scope>NUCLEOTIDE SEQUENCE</scope>
</reference>
<dbReference type="EMBL" id="BQNB010017279">
    <property type="protein sequence ID" value="GJT61337.1"/>
    <property type="molecule type" value="Genomic_DNA"/>
</dbReference>
<sequence length="334" mass="38566">MALLLDEERFLKIKQAMEEEHNQPEVLQELLLKLISDLQILKGIQQEKKKPTTQSSIPYWNFSMIDDEEARDNFMKDVCTFLRKFSRIPFGVTPMVILIAWESFGEIKDALMNNWNRPLFYFDDDDDEYAVIWRRPKAITPDEPIKEPDNSLSMGDKHLSTIPETESDEVIKSRCENHLSPNPKILSNSNDDDTSSDDDDFEDVEYVSLEESPSPFPIPVADSDSFLEESDTSLSYLDNSLPKFESCSDHTESDEKWQYHSHANNYSFPSRMIRLFLDSSSLRERGSEIDFSEDDDSFTFVIRTFLPFVTYLEASPLSCSTESEDTIFDLGIST</sequence>
<protein>
    <submittedName>
        <fullName evidence="2">Uncharacterized protein</fullName>
    </submittedName>
</protein>
<feature type="compositionally biased region" description="Acidic residues" evidence="1">
    <location>
        <begin position="190"/>
        <end position="200"/>
    </location>
</feature>
<feature type="region of interest" description="Disordered" evidence="1">
    <location>
        <begin position="140"/>
        <end position="200"/>
    </location>
</feature>
<proteinExistence type="predicted"/>
<organism evidence="2 3">
    <name type="scientific">Tanacetum coccineum</name>
    <dbReference type="NCBI Taxonomy" id="301880"/>
    <lineage>
        <taxon>Eukaryota</taxon>
        <taxon>Viridiplantae</taxon>
        <taxon>Streptophyta</taxon>
        <taxon>Embryophyta</taxon>
        <taxon>Tracheophyta</taxon>
        <taxon>Spermatophyta</taxon>
        <taxon>Magnoliopsida</taxon>
        <taxon>eudicotyledons</taxon>
        <taxon>Gunneridae</taxon>
        <taxon>Pentapetalae</taxon>
        <taxon>asterids</taxon>
        <taxon>campanulids</taxon>
        <taxon>Asterales</taxon>
        <taxon>Asteraceae</taxon>
        <taxon>Asteroideae</taxon>
        <taxon>Anthemideae</taxon>
        <taxon>Anthemidinae</taxon>
        <taxon>Tanacetum</taxon>
    </lineage>
</organism>
<feature type="compositionally biased region" description="Basic and acidic residues" evidence="1">
    <location>
        <begin position="143"/>
        <end position="159"/>
    </location>
</feature>
<evidence type="ECO:0000313" key="3">
    <source>
        <dbReference type="Proteomes" id="UP001151760"/>
    </source>
</evidence>
<keyword evidence="3" id="KW-1185">Reference proteome</keyword>
<dbReference type="Proteomes" id="UP001151760">
    <property type="component" value="Unassembled WGS sequence"/>
</dbReference>
<name>A0ABQ5FDJ8_9ASTR</name>
<accession>A0ABQ5FDJ8</accession>